<dbReference type="EMBL" id="LLKB01000009">
    <property type="protein sequence ID" value="KQC83990.1"/>
    <property type="molecule type" value="Genomic_DNA"/>
</dbReference>
<evidence type="ECO:0000256" key="7">
    <source>
        <dbReference type="ARBA" id="ARBA00023016"/>
    </source>
</evidence>
<proteinExistence type="inferred from homology"/>
<dbReference type="InterPro" id="IPR012933">
    <property type="entry name" value="HicA_mRNA_interferase"/>
</dbReference>
<gene>
    <name evidence="8" type="ORF">APZ18_15415</name>
</gene>
<reference evidence="8 9" key="1">
    <citation type="submission" date="2015-10" db="EMBL/GenBank/DDBJ databases">
        <title>Butyribacter intestini gen. nov., sp. nov., a butyric acid-producing bacterium of the family Lachnospiraceae isolated from the human faeces.</title>
        <authorList>
            <person name="Zou Y."/>
            <person name="Xue W."/>
            <person name="Luo G."/>
            <person name="Lv M."/>
        </authorList>
    </citation>
    <scope>NUCLEOTIDE SEQUENCE [LARGE SCALE GENOMIC DNA]</scope>
    <source>
        <strain evidence="8 9">TF01-11</strain>
    </source>
</reference>
<organism evidence="8 9">
    <name type="scientific">Butyribacter intestini</name>
    <dbReference type="NCBI Taxonomy" id="1703332"/>
    <lineage>
        <taxon>Bacteria</taxon>
        <taxon>Bacillati</taxon>
        <taxon>Bacillota</taxon>
        <taxon>Clostridia</taxon>
        <taxon>Lachnospirales</taxon>
        <taxon>Lachnospiraceae</taxon>
        <taxon>Butyribacter</taxon>
    </lineage>
</organism>
<keyword evidence="9" id="KW-1185">Reference proteome</keyword>
<dbReference type="RefSeq" id="WP_055946788.1">
    <property type="nucleotide sequence ID" value="NZ_JAQDCV010000015.1"/>
</dbReference>
<evidence type="ECO:0000256" key="3">
    <source>
        <dbReference type="ARBA" id="ARBA00022722"/>
    </source>
</evidence>
<name>A0AAW3JNW7_9FIRM</name>
<dbReference type="Gene3D" id="3.30.920.30">
    <property type="entry name" value="Hypothetical protein"/>
    <property type="match status" value="1"/>
</dbReference>
<sequence length="63" mass="7237">MTFRKIDKILTADGWCLVRVLGSHHRYHKIGMKPITVPDHNGQDLTIGVLKDIERKTGLSLRR</sequence>
<dbReference type="GO" id="GO:0016787">
    <property type="term" value="F:hydrolase activity"/>
    <property type="evidence" value="ECO:0007669"/>
    <property type="project" value="UniProtKB-KW"/>
</dbReference>
<keyword evidence="7" id="KW-0346">Stress response</keyword>
<keyword evidence="6" id="KW-0694">RNA-binding</keyword>
<comment type="caution">
    <text evidence="8">The sequence shown here is derived from an EMBL/GenBank/DDBJ whole genome shotgun (WGS) entry which is preliminary data.</text>
</comment>
<keyword evidence="2" id="KW-1277">Toxin-antitoxin system</keyword>
<dbReference type="GO" id="GO:0004519">
    <property type="term" value="F:endonuclease activity"/>
    <property type="evidence" value="ECO:0007669"/>
    <property type="project" value="UniProtKB-KW"/>
</dbReference>
<dbReference type="AlphaFoldDB" id="A0AAW3JNW7"/>
<evidence type="ECO:0000256" key="1">
    <source>
        <dbReference type="ARBA" id="ARBA00006620"/>
    </source>
</evidence>
<keyword evidence="3" id="KW-0540">Nuclease</keyword>
<dbReference type="Proteomes" id="UP000050833">
    <property type="component" value="Unassembled WGS sequence"/>
</dbReference>
<evidence type="ECO:0000256" key="5">
    <source>
        <dbReference type="ARBA" id="ARBA00022801"/>
    </source>
</evidence>
<evidence type="ECO:0000256" key="4">
    <source>
        <dbReference type="ARBA" id="ARBA00022759"/>
    </source>
</evidence>
<dbReference type="SUPFAM" id="SSF54786">
    <property type="entry name" value="YcfA/nrd intein domain"/>
    <property type="match status" value="1"/>
</dbReference>
<evidence type="ECO:0008006" key="10">
    <source>
        <dbReference type="Google" id="ProtNLM"/>
    </source>
</evidence>
<comment type="similarity">
    <text evidence="1">Belongs to the HicA mRNA interferase family.</text>
</comment>
<protein>
    <recommendedName>
        <fullName evidence="10">YcfA-like protein</fullName>
    </recommendedName>
</protein>
<evidence type="ECO:0000313" key="8">
    <source>
        <dbReference type="EMBL" id="KQC83990.1"/>
    </source>
</evidence>
<dbReference type="InterPro" id="IPR038570">
    <property type="entry name" value="HicA_sf"/>
</dbReference>
<evidence type="ECO:0000313" key="9">
    <source>
        <dbReference type="Proteomes" id="UP000050833"/>
    </source>
</evidence>
<keyword evidence="4" id="KW-0255">Endonuclease</keyword>
<dbReference type="Pfam" id="PF07927">
    <property type="entry name" value="HicA_toxin"/>
    <property type="match status" value="1"/>
</dbReference>
<evidence type="ECO:0000256" key="2">
    <source>
        <dbReference type="ARBA" id="ARBA00022649"/>
    </source>
</evidence>
<evidence type="ECO:0000256" key="6">
    <source>
        <dbReference type="ARBA" id="ARBA00022884"/>
    </source>
</evidence>
<accession>A0AAW3JNW7</accession>
<dbReference type="GO" id="GO:0003729">
    <property type="term" value="F:mRNA binding"/>
    <property type="evidence" value="ECO:0007669"/>
    <property type="project" value="InterPro"/>
</dbReference>
<keyword evidence="5" id="KW-0378">Hydrolase</keyword>